<dbReference type="EMBL" id="VXIV02001494">
    <property type="protein sequence ID" value="KAF6032632.1"/>
    <property type="molecule type" value="Genomic_DNA"/>
</dbReference>
<organism evidence="2 3">
    <name type="scientific">Bugula neritina</name>
    <name type="common">Brown bryozoan</name>
    <name type="synonym">Sertularia neritina</name>
    <dbReference type="NCBI Taxonomy" id="10212"/>
    <lineage>
        <taxon>Eukaryota</taxon>
        <taxon>Metazoa</taxon>
        <taxon>Spiralia</taxon>
        <taxon>Lophotrochozoa</taxon>
        <taxon>Bryozoa</taxon>
        <taxon>Gymnolaemata</taxon>
        <taxon>Cheilostomatida</taxon>
        <taxon>Flustrina</taxon>
        <taxon>Buguloidea</taxon>
        <taxon>Bugulidae</taxon>
        <taxon>Bugula</taxon>
    </lineage>
</organism>
<gene>
    <name evidence="2" type="ORF">EB796_009064</name>
</gene>
<reference evidence="2" key="1">
    <citation type="submission" date="2020-06" db="EMBL/GenBank/DDBJ databases">
        <title>Draft genome of Bugula neritina, a colonial animal packing powerful symbionts and potential medicines.</title>
        <authorList>
            <person name="Rayko M."/>
        </authorList>
    </citation>
    <scope>NUCLEOTIDE SEQUENCE [LARGE SCALE GENOMIC DNA]</scope>
    <source>
        <strain evidence="2">Kwan_BN1</strain>
    </source>
</reference>
<dbReference type="AlphaFoldDB" id="A0A7J7K1V9"/>
<feature type="compositionally biased region" description="Low complexity" evidence="1">
    <location>
        <begin position="216"/>
        <end position="229"/>
    </location>
</feature>
<comment type="caution">
    <text evidence="2">The sequence shown here is derived from an EMBL/GenBank/DDBJ whole genome shotgun (WGS) entry which is preliminary data.</text>
</comment>
<sequence>MLYNNYLIISIDWYLFEVVFTFIESVCLSRISAKLPSGADGLYCYFYMDVPEQHRYVYSMTQSASSSSSASTTIHGIGKDAVISPKSSGSYHSNNMFWKNVHSHPDDNRYSWIRYTLTNRQVSMRSSSDDHMNLGHPNFMTPTTSAIRIGLNRHSNYNSYGSGLCRVYCNFLYPRPIWFGHNGNIGNGNIGNGNVANGNKGNGNVANGNGNVANGNGNVANGNGNSVNGNGNGNVGSGNGNAVNGNGNAGNANVGSNHNGNGPFTGNVNKAAVVDPNANEAPDFETLDKLVENEG</sequence>
<feature type="compositionally biased region" description="Low complexity" evidence="1">
    <location>
        <begin position="240"/>
        <end position="262"/>
    </location>
</feature>
<feature type="compositionally biased region" description="Gly residues" evidence="1">
    <location>
        <begin position="230"/>
        <end position="239"/>
    </location>
</feature>
<name>A0A7J7K1V9_BUGNE</name>
<proteinExistence type="predicted"/>
<accession>A0A7J7K1V9</accession>
<evidence type="ECO:0000313" key="2">
    <source>
        <dbReference type="EMBL" id="KAF6032632.1"/>
    </source>
</evidence>
<keyword evidence="3" id="KW-1185">Reference proteome</keyword>
<feature type="region of interest" description="Disordered" evidence="1">
    <location>
        <begin position="216"/>
        <end position="269"/>
    </location>
</feature>
<evidence type="ECO:0000256" key="1">
    <source>
        <dbReference type="SAM" id="MobiDB-lite"/>
    </source>
</evidence>
<dbReference type="Proteomes" id="UP000593567">
    <property type="component" value="Unassembled WGS sequence"/>
</dbReference>
<evidence type="ECO:0000313" key="3">
    <source>
        <dbReference type="Proteomes" id="UP000593567"/>
    </source>
</evidence>
<protein>
    <submittedName>
        <fullName evidence="2">Uncharacterized protein</fullName>
    </submittedName>
</protein>